<dbReference type="GeneID" id="115624129"/>
<dbReference type="Proteomes" id="UP000504634">
    <property type="component" value="Unplaced"/>
</dbReference>
<proteinExistence type="predicted"/>
<organism evidence="1 2">
    <name type="scientific">Drosophila lebanonensis</name>
    <name type="common">Fruit fly</name>
    <name type="synonym">Scaptodrosophila lebanonensis</name>
    <dbReference type="NCBI Taxonomy" id="7225"/>
    <lineage>
        <taxon>Eukaryota</taxon>
        <taxon>Metazoa</taxon>
        <taxon>Ecdysozoa</taxon>
        <taxon>Arthropoda</taxon>
        <taxon>Hexapoda</taxon>
        <taxon>Insecta</taxon>
        <taxon>Pterygota</taxon>
        <taxon>Neoptera</taxon>
        <taxon>Endopterygota</taxon>
        <taxon>Diptera</taxon>
        <taxon>Brachycera</taxon>
        <taxon>Muscomorpha</taxon>
        <taxon>Ephydroidea</taxon>
        <taxon>Drosophilidae</taxon>
        <taxon>Scaptodrosophila</taxon>
    </lineage>
</organism>
<dbReference type="OrthoDB" id="7877171at2759"/>
<protein>
    <submittedName>
        <fullName evidence="2">Uncharacterized protein LOC115624129</fullName>
    </submittedName>
</protein>
<reference evidence="2" key="1">
    <citation type="submission" date="2025-08" db="UniProtKB">
        <authorList>
            <consortium name="RefSeq"/>
        </authorList>
    </citation>
    <scope>IDENTIFICATION</scope>
    <source>
        <strain evidence="2">11010-0011.00</strain>
        <tissue evidence="2">Whole body</tissue>
    </source>
</reference>
<sequence>MGGKDISLEFSAIPKLHGKDNFWTWRILLHAYLEALGLWHANQPIESPQARYIVLSTVEGRLLEPAYDDQPCQYIFHNLEDRFGPGS</sequence>
<evidence type="ECO:0000313" key="2">
    <source>
        <dbReference type="RefSeq" id="XP_030374585.1"/>
    </source>
</evidence>
<gene>
    <name evidence="2" type="primary">LOC115624129</name>
</gene>
<dbReference type="RefSeq" id="XP_030374585.1">
    <property type="nucleotide sequence ID" value="XM_030518725.1"/>
</dbReference>
<name>A0A6J2TGL1_DROLE</name>
<evidence type="ECO:0000313" key="1">
    <source>
        <dbReference type="Proteomes" id="UP000504634"/>
    </source>
</evidence>
<keyword evidence="1" id="KW-1185">Reference proteome</keyword>
<dbReference type="AlphaFoldDB" id="A0A6J2TGL1"/>
<accession>A0A6J2TGL1</accession>